<gene>
    <name evidence="9" type="ORF">QBC35DRAFT_423874</name>
</gene>
<reference evidence="9" key="2">
    <citation type="submission" date="2023-05" db="EMBL/GenBank/DDBJ databases">
        <authorList>
            <consortium name="Lawrence Berkeley National Laboratory"/>
            <person name="Steindorff A."/>
            <person name="Hensen N."/>
            <person name="Bonometti L."/>
            <person name="Westerberg I."/>
            <person name="Brannstrom I.O."/>
            <person name="Guillou S."/>
            <person name="Cros-Aarteil S."/>
            <person name="Calhoun S."/>
            <person name="Haridas S."/>
            <person name="Kuo A."/>
            <person name="Mondo S."/>
            <person name="Pangilinan J."/>
            <person name="Riley R."/>
            <person name="Labutti K."/>
            <person name="Andreopoulos B."/>
            <person name="Lipzen A."/>
            <person name="Chen C."/>
            <person name="Yanf M."/>
            <person name="Daum C."/>
            <person name="Ng V."/>
            <person name="Clum A."/>
            <person name="Ohm R."/>
            <person name="Martin F."/>
            <person name="Silar P."/>
            <person name="Natvig D."/>
            <person name="Lalanne C."/>
            <person name="Gautier V."/>
            <person name="Ament-Velasquez S.L."/>
            <person name="Kruys A."/>
            <person name="Hutchinson M.I."/>
            <person name="Powell A.J."/>
            <person name="Barry K."/>
            <person name="Miller A.N."/>
            <person name="Grigoriev I.V."/>
            <person name="Debuchy R."/>
            <person name="Gladieux P."/>
            <person name="Thoren M.H."/>
            <person name="Johannesson H."/>
        </authorList>
    </citation>
    <scope>NUCLEOTIDE SEQUENCE</scope>
    <source>
        <strain evidence="9">PSN309</strain>
    </source>
</reference>
<comment type="caution">
    <text evidence="9">The sequence shown here is derived from an EMBL/GenBank/DDBJ whole genome shotgun (WGS) entry which is preliminary data.</text>
</comment>
<feature type="transmembrane region" description="Helical" evidence="7">
    <location>
        <begin position="23"/>
        <end position="43"/>
    </location>
</feature>
<keyword evidence="4 7" id="KW-0812">Transmembrane</keyword>
<dbReference type="Pfam" id="PF00535">
    <property type="entry name" value="Glycos_transf_2"/>
    <property type="match status" value="1"/>
</dbReference>
<organism evidence="9 10">
    <name type="scientific">Podospora australis</name>
    <dbReference type="NCBI Taxonomy" id="1536484"/>
    <lineage>
        <taxon>Eukaryota</taxon>
        <taxon>Fungi</taxon>
        <taxon>Dikarya</taxon>
        <taxon>Ascomycota</taxon>
        <taxon>Pezizomycotina</taxon>
        <taxon>Sordariomycetes</taxon>
        <taxon>Sordariomycetidae</taxon>
        <taxon>Sordariales</taxon>
        <taxon>Podosporaceae</taxon>
        <taxon>Podospora</taxon>
    </lineage>
</organism>
<evidence type="ECO:0000313" key="9">
    <source>
        <dbReference type="EMBL" id="KAK4192389.1"/>
    </source>
</evidence>
<dbReference type="AlphaFoldDB" id="A0AAN6X204"/>
<dbReference type="GO" id="GO:0016757">
    <property type="term" value="F:glycosyltransferase activity"/>
    <property type="evidence" value="ECO:0007669"/>
    <property type="project" value="UniProtKB-KW"/>
</dbReference>
<accession>A0AAN6X204</accession>
<keyword evidence="3" id="KW-0808">Transferase</keyword>
<dbReference type="InterPro" id="IPR001173">
    <property type="entry name" value="Glyco_trans_2-like"/>
</dbReference>
<feature type="transmembrane region" description="Helical" evidence="7">
    <location>
        <begin position="419"/>
        <end position="444"/>
    </location>
</feature>
<evidence type="ECO:0000256" key="6">
    <source>
        <dbReference type="ARBA" id="ARBA00023136"/>
    </source>
</evidence>
<dbReference type="EMBL" id="MU864354">
    <property type="protein sequence ID" value="KAK4192389.1"/>
    <property type="molecule type" value="Genomic_DNA"/>
</dbReference>
<evidence type="ECO:0000256" key="3">
    <source>
        <dbReference type="ARBA" id="ARBA00022679"/>
    </source>
</evidence>
<comment type="subcellular location">
    <subcellularLocation>
        <location evidence="1">Membrane</location>
        <topology evidence="1">Multi-pass membrane protein</topology>
    </subcellularLocation>
</comment>
<reference evidence="9" key="1">
    <citation type="journal article" date="2023" name="Mol. Phylogenet. Evol.">
        <title>Genome-scale phylogeny and comparative genomics of the fungal order Sordariales.</title>
        <authorList>
            <person name="Hensen N."/>
            <person name="Bonometti L."/>
            <person name="Westerberg I."/>
            <person name="Brannstrom I.O."/>
            <person name="Guillou S."/>
            <person name="Cros-Aarteil S."/>
            <person name="Calhoun S."/>
            <person name="Haridas S."/>
            <person name="Kuo A."/>
            <person name="Mondo S."/>
            <person name="Pangilinan J."/>
            <person name="Riley R."/>
            <person name="LaButti K."/>
            <person name="Andreopoulos B."/>
            <person name="Lipzen A."/>
            <person name="Chen C."/>
            <person name="Yan M."/>
            <person name="Daum C."/>
            <person name="Ng V."/>
            <person name="Clum A."/>
            <person name="Steindorff A."/>
            <person name="Ohm R.A."/>
            <person name="Martin F."/>
            <person name="Silar P."/>
            <person name="Natvig D.O."/>
            <person name="Lalanne C."/>
            <person name="Gautier V."/>
            <person name="Ament-Velasquez S.L."/>
            <person name="Kruys A."/>
            <person name="Hutchinson M.I."/>
            <person name="Powell A.J."/>
            <person name="Barry K."/>
            <person name="Miller A.N."/>
            <person name="Grigoriev I.V."/>
            <person name="Debuchy R."/>
            <person name="Gladieux P."/>
            <person name="Hiltunen Thoren M."/>
            <person name="Johannesson H."/>
        </authorList>
    </citation>
    <scope>NUCLEOTIDE SEQUENCE</scope>
    <source>
        <strain evidence="9">PSN309</strain>
    </source>
</reference>
<keyword evidence="10" id="KW-1185">Reference proteome</keyword>
<evidence type="ECO:0000259" key="8">
    <source>
        <dbReference type="Pfam" id="PF00535"/>
    </source>
</evidence>
<keyword evidence="6 7" id="KW-0472">Membrane</keyword>
<feature type="transmembrane region" description="Helical" evidence="7">
    <location>
        <begin position="613"/>
        <end position="633"/>
    </location>
</feature>
<name>A0AAN6X204_9PEZI</name>
<evidence type="ECO:0000256" key="4">
    <source>
        <dbReference type="ARBA" id="ARBA00022692"/>
    </source>
</evidence>
<evidence type="ECO:0000256" key="1">
    <source>
        <dbReference type="ARBA" id="ARBA00004141"/>
    </source>
</evidence>
<keyword evidence="2" id="KW-0328">Glycosyltransferase</keyword>
<evidence type="ECO:0000313" key="10">
    <source>
        <dbReference type="Proteomes" id="UP001302126"/>
    </source>
</evidence>
<dbReference type="Gene3D" id="3.90.550.10">
    <property type="entry name" value="Spore Coat Polysaccharide Biosynthesis Protein SpsA, Chain A"/>
    <property type="match status" value="1"/>
</dbReference>
<keyword evidence="5 7" id="KW-1133">Transmembrane helix</keyword>
<evidence type="ECO:0000256" key="2">
    <source>
        <dbReference type="ARBA" id="ARBA00022676"/>
    </source>
</evidence>
<dbReference type="SUPFAM" id="SSF53448">
    <property type="entry name" value="Nucleotide-diphospho-sugar transferases"/>
    <property type="match status" value="1"/>
</dbReference>
<feature type="transmembrane region" description="Helical" evidence="7">
    <location>
        <begin position="506"/>
        <end position="528"/>
    </location>
</feature>
<feature type="transmembrane region" description="Helical" evidence="7">
    <location>
        <begin position="389"/>
        <end position="407"/>
    </location>
</feature>
<dbReference type="GO" id="GO:0016020">
    <property type="term" value="C:membrane"/>
    <property type="evidence" value="ECO:0007669"/>
    <property type="project" value="UniProtKB-SubCell"/>
</dbReference>
<dbReference type="Proteomes" id="UP001302126">
    <property type="component" value="Unassembled WGS sequence"/>
</dbReference>
<evidence type="ECO:0000256" key="5">
    <source>
        <dbReference type="ARBA" id="ARBA00022989"/>
    </source>
</evidence>
<dbReference type="InterPro" id="IPR029044">
    <property type="entry name" value="Nucleotide-diphossugar_trans"/>
</dbReference>
<sequence>MHVAEVAPHEDTDPIQITRWQQLVARFMVVTATVPIVLAMWAMKIQATTIMAQAAEGKLSGVNLAVAWALVGLEFVSLTDTIPAALVKGVSIFGRWRPRLRLLGENVPSVDVIIPVCNEKLDIIQDTIRAALNIDYPLNRFRVIVSDDGANQKLEAWVLQHAEALGPGANLYYTARVKYGPSGYKAGNLNHAVMISDRLPGGRAELIAGLDADMIPERRWLRAVVAHIVRDPKMGMVCPTQLFYNVPACDPFNQCSLVNWLALDTLRDQASAGWNLGSGWVVRREAVDDIGGFPTDCLVEDICSSMLKIAAGWRTAYIAEALQYGLVPESYGAHVKQFVRWVLHWWLPAIYQVPGLPLAQIYKKMPFLTRVVGFSMGLNIHFKPQLSTFYLFLGPTIFMTNTHFIYWRGIEEFKLLLRLHCAMIFLTYIQEVHLAILTGFRVAINEKGVAKFMSPYYTVAWLKTFVLPSWLGGKPTGFTPTGSIANDLQERNVTLRAPLSARLRHLLVDCMGWVHLLMITALCSLAFAQVRQVLRRHSDTNTKEFWIELLETVAWPSGMWVPTVLGCLTPFSYMMFPPDVPERDKLMGKRGPNGVRYPTEDAKMRKGGFRLDFTFWYSLFMVYVAAAFIGSWWL</sequence>
<feature type="domain" description="Glycosyltransferase 2-like" evidence="8">
    <location>
        <begin position="112"/>
        <end position="290"/>
    </location>
</feature>
<dbReference type="CDD" id="cd06421">
    <property type="entry name" value="CESA_CelA_like"/>
    <property type="match status" value="1"/>
</dbReference>
<dbReference type="InterPro" id="IPR050321">
    <property type="entry name" value="Glycosyltr_2/OpgH_subfam"/>
</dbReference>
<dbReference type="PANTHER" id="PTHR43867">
    <property type="entry name" value="CELLULOSE SYNTHASE CATALYTIC SUBUNIT A [UDP-FORMING]"/>
    <property type="match status" value="1"/>
</dbReference>
<proteinExistence type="predicted"/>
<evidence type="ECO:0000256" key="7">
    <source>
        <dbReference type="SAM" id="Phobius"/>
    </source>
</evidence>
<protein>
    <submittedName>
        <fullName evidence="9">Cellulose synthase 2</fullName>
    </submittedName>
</protein>
<dbReference type="PANTHER" id="PTHR43867:SF2">
    <property type="entry name" value="CELLULOSE SYNTHASE CATALYTIC SUBUNIT A [UDP-FORMING]"/>
    <property type="match status" value="1"/>
</dbReference>